<sequence>MADACTQRTFMRIGRDNGWLPWQAVIDWAEEPIELALLEDLLAAARMGLDLAEVPADLSSTGVPPDGPRIGEVWVNGICFRTTLLSPASGDGEQLEFRRVPGGGHLVVEQWGGAGSTTASVRYGGLAGESPESRDIAVLDVLLDVARDRLDVPRPARYRAPTSGSARRDRLAPPVVVPWSDPDEVPPEIGRLHSLGMTDLIAWRLLTGRRGRWFQVRHDELYPGTQRIPFAGRIDNDDLACVVPMTGEVVVVHLEASAGWEARGTYRDVWHFIEERLIPDLLERLEDDAEFVRHDVALREDDEFQVPVAWPQGLSLPPELARLHGAGLVDLDAWRLLGDPSDDELVEAAPFYPSNSDSPWVLFAQRRERGVRASWNRFTGQVATSPWLADPEDESEARYEDVLSFLAEVVWPDFVVRHRLESAAERRERRLLP</sequence>
<proteinExistence type="predicted"/>
<reference evidence="1 2" key="1">
    <citation type="submission" date="2024-03" db="EMBL/GenBank/DDBJ databases">
        <title>Actinomycetospora sp. OC33-EN08, a novel actinomycete isolated from wild orchid (Aerides multiflora).</title>
        <authorList>
            <person name="Suriyachadkun C."/>
        </authorList>
    </citation>
    <scope>NUCLEOTIDE SEQUENCE [LARGE SCALE GENOMIC DNA]</scope>
    <source>
        <strain evidence="1 2">OC33-EN08</strain>
    </source>
</reference>
<protein>
    <recommendedName>
        <fullName evidence="3">SMI1/KNR4 family protein</fullName>
    </recommendedName>
</protein>
<dbReference type="EMBL" id="JBBEGN010000001">
    <property type="protein sequence ID" value="MEJ2866771.1"/>
    <property type="molecule type" value="Genomic_DNA"/>
</dbReference>
<evidence type="ECO:0000313" key="2">
    <source>
        <dbReference type="Proteomes" id="UP001385809"/>
    </source>
</evidence>
<evidence type="ECO:0000313" key="1">
    <source>
        <dbReference type="EMBL" id="MEJ2866771.1"/>
    </source>
</evidence>
<comment type="caution">
    <text evidence="1">The sequence shown here is derived from an EMBL/GenBank/DDBJ whole genome shotgun (WGS) entry which is preliminary data.</text>
</comment>
<keyword evidence="2" id="KW-1185">Reference proteome</keyword>
<dbReference type="Proteomes" id="UP001385809">
    <property type="component" value="Unassembled WGS sequence"/>
</dbReference>
<gene>
    <name evidence="1" type="ORF">WCD74_03285</name>
</gene>
<name>A0ABU8MHT2_9PSEU</name>
<dbReference type="RefSeq" id="WP_337693384.1">
    <property type="nucleotide sequence ID" value="NZ_JBBEGN010000001.1"/>
</dbReference>
<accession>A0ABU8MHT2</accession>
<organism evidence="1 2">
    <name type="scientific">Actinomycetospora aurantiaca</name>
    <dbReference type="NCBI Taxonomy" id="3129233"/>
    <lineage>
        <taxon>Bacteria</taxon>
        <taxon>Bacillati</taxon>
        <taxon>Actinomycetota</taxon>
        <taxon>Actinomycetes</taxon>
        <taxon>Pseudonocardiales</taxon>
        <taxon>Pseudonocardiaceae</taxon>
        <taxon>Actinomycetospora</taxon>
    </lineage>
</organism>
<evidence type="ECO:0008006" key="3">
    <source>
        <dbReference type="Google" id="ProtNLM"/>
    </source>
</evidence>